<evidence type="ECO:0000256" key="1">
    <source>
        <dbReference type="ARBA" id="ARBA00007825"/>
    </source>
</evidence>
<keyword evidence="2" id="KW-0223">Dioxygenase</keyword>
<dbReference type="PANTHER" id="PTHR33711">
    <property type="entry name" value="DIOXYGENASE, PUTATIVE (AFU_ORTHOLOGUE AFUA_2G02910)-RELATED"/>
    <property type="match status" value="1"/>
</dbReference>
<keyword evidence="6" id="KW-1185">Reference proteome</keyword>
<protein>
    <recommendedName>
        <fullName evidence="4">Intradiol ring-cleavage dioxygenases domain-containing protein</fullName>
    </recommendedName>
</protein>
<name>A0ABX1DQE5_9HYPH</name>
<dbReference type="EMBL" id="JAAVLN010000003">
    <property type="protein sequence ID" value="NKC05071.1"/>
    <property type="molecule type" value="Genomic_DNA"/>
</dbReference>
<gene>
    <name evidence="5" type="ORF">HED55_23630</name>
</gene>
<dbReference type="Proteomes" id="UP000704467">
    <property type="component" value="Unassembled WGS sequence"/>
</dbReference>
<feature type="domain" description="Intradiol ring-cleavage dioxygenases" evidence="4">
    <location>
        <begin position="21"/>
        <end position="162"/>
    </location>
</feature>
<comment type="caution">
    <text evidence="5">The sequence shown here is derived from an EMBL/GenBank/DDBJ whole genome shotgun (WGS) entry which is preliminary data.</text>
</comment>
<sequence length="185" mass="20711">MSFLDDDRMDLTRGHPGLWMKPEGRPFVLRGRLLDSRGNGADGAIMEFWQANAAGFTRRADNSDDPNADPWFEGNARCFTPKDGSFTLRSVRPGSTQTLEKGLVRAPHLTLTIFSNGFNRLVTQIYFNDAPENKNDPLLMSLPKQDQARLLAQRTEEVEDGAQVYTLELSLSGDNEAPFFDDLLS</sequence>
<organism evidence="5 6">
    <name type="scientific">Brucella haematophila</name>
    <dbReference type="NCBI Taxonomy" id="419474"/>
    <lineage>
        <taxon>Bacteria</taxon>
        <taxon>Pseudomonadati</taxon>
        <taxon>Pseudomonadota</taxon>
        <taxon>Alphaproteobacteria</taxon>
        <taxon>Hyphomicrobiales</taxon>
        <taxon>Brucellaceae</taxon>
        <taxon>Brucella/Ochrobactrum group</taxon>
        <taxon>Brucella</taxon>
    </lineage>
</organism>
<evidence type="ECO:0000256" key="3">
    <source>
        <dbReference type="ARBA" id="ARBA00023002"/>
    </source>
</evidence>
<reference evidence="5 6" key="1">
    <citation type="submission" date="2020-03" db="EMBL/GenBank/DDBJ databases">
        <title>Whole genome sequencing of clinical and environmental type strains of Ochrobactrum.</title>
        <authorList>
            <person name="Dharne M."/>
        </authorList>
    </citation>
    <scope>NUCLEOTIDE SEQUENCE [LARGE SCALE GENOMIC DNA]</scope>
    <source>
        <strain evidence="5 6">CIP 109452</strain>
    </source>
</reference>
<dbReference type="InterPro" id="IPR000627">
    <property type="entry name" value="Intradiol_dOase_C"/>
</dbReference>
<dbReference type="Pfam" id="PF00775">
    <property type="entry name" value="Dioxygenase_C"/>
    <property type="match status" value="1"/>
</dbReference>
<dbReference type="InterPro" id="IPR050770">
    <property type="entry name" value="Intradiol_RC_Dioxygenase"/>
</dbReference>
<keyword evidence="3" id="KW-0560">Oxidoreductase</keyword>
<dbReference type="PANTHER" id="PTHR33711:SF10">
    <property type="entry name" value="INTRADIOL RING-CLEAVAGE DIOXYGENASES DOMAIN-CONTAINING PROTEIN"/>
    <property type="match status" value="1"/>
</dbReference>
<proteinExistence type="inferred from homology"/>
<evidence type="ECO:0000256" key="2">
    <source>
        <dbReference type="ARBA" id="ARBA00022964"/>
    </source>
</evidence>
<comment type="similarity">
    <text evidence="1">Belongs to the intradiol ring-cleavage dioxygenase family.</text>
</comment>
<evidence type="ECO:0000313" key="6">
    <source>
        <dbReference type="Proteomes" id="UP000704467"/>
    </source>
</evidence>
<evidence type="ECO:0000313" key="5">
    <source>
        <dbReference type="EMBL" id="NKC05071.1"/>
    </source>
</evidence>
<accession>A0ABX1DQE5</accession>
<dbReference type="SUPFAM" id="SSF49482">
    <property type="entry name" value="Aromatic compound dioxygenase"/>
    <property type="match status" value="1"/>
</dbReference>
<evidence type="ECO:0000259" key="4">
    <source>
        <dbReference type="Pfam" id="PF00775"/>
    </source>
</evidence>
<dbReference type="Gene3D" id="2.60.130.10">
    <property type="entry name" value="Aromatic compound dioxygenase"/>
    <property type="match status" value="1"/>
</dbReference>
<dbReference type="InterPro" id="IPR015889">
    <property type="entry name" value="Intradiol_dOase_core"/>
</dbReference>